<dbReference type="InterPro" id="IPR003812">
    <property type="entry name" value="Fido"/>
</dbReference>
<dbReference type="RefSeq" id="WP_147104241.1">
    <property type="nucleotide sequence ID" value="NZ_BJVJ01000010.1"/>
</dbReference>
<comment type="caution">
    <text evidence="2">The sequence shown here is derived from an EMBL/GenBank/DDBJ whole genome shotgun (WGS) entry which is preliminary data.</text>
</comment>
<evidence type="ECO:0000313" key="3">
    <source>
        <dbReference type="Proteomes" id="UP000321685"/>
    </source>
</evidence>
<evidence type="ECO:0000313" key="2">
    <source>
        <dbReference type="EMBL" id="GEL22630.1"/>
    </source>
</evidence>
<protein>
    <submittedName>
        <fullName evidence="2">Toxin Doc</fullName>
    </submittedName>
</protein>
<evidence type="ECO:0000259" key="1">
    <source>
        <dbReference type="PROSITE" id="PS51459"/>
    </source>
</evidence>
<dbReference type="OrthoDB" id="9802752at2"/>
<reference evidence="2 3" key="1">
    <citation type="submission" date="2019-07" db="EMBL/GenBank/DDBJ databases">
        <title>Whole genome shotgun sequence of Pseudonocardia sulfidoxydans NBRC 16205.</title>
        <authorList>
            <person name="Hosoyama A."/>
            <person name="Uohara A."/>
            <person name="Ohji S."/>
            <person name="Ichikawa N."/>
        </authorList>
    </citation>
    <scope>NUCLEOTIDE SEQUENCE [LARGE SCALE GENOMIC DNA]</scope>
    <source>
        <strain evidence="2 3">NBRC 16205</strain>
    </source>
</reference>
<dbReference type="AlphaFoldDB" id="A0A511DCV9"/>
<keyword evidence="3" id="KW-1185">Reference proteome</keyword>
<name>A0A511DCV9_9PSEU</name>
<dbReference type="EMBL" id="BJVJ01000010">
    <property type="protein sequence ID" value="GEL22630.1"/>
    <property type="molecule type" value="Genomic_DNA"/>
</dbReference>
<feature type="domain" description="Fido" evidence="1">
    <location>
        <begin position="5"/>
        <end position="121"/>
    </location>
</feature>
<dbReference type="Pfam" id="PF02661">
    <property type="entry name" value="Fic"/>
    <property type="match status" value="1"/>
</dbReference>
<dbReference type="GO" id="GO:0016301">
    <property type="term" value="F:kinase activity"/>
    <property type="evidence" value="ECO:0007669"/>
    <property type="project" value="InterPro"/>
</dbReference>
<organism evidence="2 3">
    <name type="scientific">Pseudonocardia sulfidoxydans NBRC 16205</name>
    <dbReference type="NCBI Taxonomy" id="1223511"/>
    <lineage>
        <taxon>Bacteria</taxon>
        <taxon>Bacillati</taxon>
        <taxon>Actinomycetota</taxon>
        <taxon>Actinomycetes</taxon>
        <taxon>Pseudonocardiales</taxon>
        <taxon>Pseudonocardiaceae</taxon>
        <taxon>Pseudonocardia</taxon>
    </lineage>
</organism>
<dbReference type="InterPro" id="IPR006440">
    <property type="entry name" value="Doc"/>
</dbReference>
<dbReference type="PANTHER" id="PTHR39426:SF1">
    <property type="entry name" value="HOMOLOGY TO DEATH-ON-CURING PROTEIN OF PHAGE P1"/>
    <property type="match status" value="1"/>
</dbReference>
<accession>A0A511DCV9</accession>
<proteinExistence type="predicted"/>
<dbReference type="Proteomes" id="UP000321685">
    <property type="component" value="Unassembled WGS sequence"/>
</dbReference>
<dbReference type="PANTHER" id="PTHR39426">
    <property type="entry name" value="HOMOLOGY TO DEATH-ON-CURING PROTEIN OF PHAGE P1"/>
    <property type="match status" value="1"/>
</dbReference>
<dbReference type="InterPro" id="IPR053737">
    <property type="entry name" value="Type_II_TA_Toxin"/>
</dbReference>
<dbReference type="Gene3D" id="1.20.120.1870">
    <property type="entry name" value="Fic/DOC protein, Fido domain"/>
    <property type="match status" value="1"/>
</dbReference>
<dbReference type="PROSITE" id="PS51459">
    <property type="entry name" value="FIDO"/>
    <property type="match status" value="1"/>
</dbReference>
<sequence>MTEQLTLDTLLRVAGRAISGDVLVRGYGLLESALARPRATVFGEEAYPTLIGKAAALLHSLARNHALVDGNERLAWLATATFLWINGHTVDADDDILFDLVIAVSSGELDDVAGITDRLSGLVVPR</sequence>
<gene>
    <name evidence="2" type="primary">doc</name>
    <name evidence="2" type="ORF">PSU4_15840</name>
</gene>